<proteinExistence type="predicted"/>
<reference evidence="6" key="1">
    <citation type="submission" date="2021-03" db="EMBL/GenBank/DDBJ databases">
        <authorList>
            <person name="Bekaert M."/>
        </authorList>
    </citation>
    <scope>NUCLEOTIDE SEQUENCE</scope>
</reference>
<dbReference type="Proteomes" id="UP000683360">
    <property type="component" value="Unassembled WGS sequence"/>
</dbReference>
<evidence type="ECO:0000313" key="7">
    <source>
        <dbReference type="Proteomes" id="UP000683360"/>
    </source>
</evidence>
<keyword evidence="7" id="KW-1185">Reference proteome</keyword>
<gene>
    <name evidence="6" type="ORF">MEDL_5862</name>
</gene>
<keyword evidence="1" id="KW-0732">Signal</keyword>
<keyword evidence="4" id="KW-0812">Transmembrane</keyword>
<dbReference type="InterPro" id="IPR001212">
    <property type="entry name" value="Somatomedin_B_dom"/>
</dbReference>
<dbReference type="OrthoDB" id="98591at2759"/>
<evidence type="ECO:0000256" key="4">
    <source>
        <dbReference type="SAM" id="Phobius"/>
    </source>
</evidence>
<sequence length="386" mass="44548">MDTAVYSTPMVKARNMHTKTCLRLSRVGVRFEIEEQYDRQKGNVSTSEIIRNELRYYYNILGLKPYPEIAFSSQLRNLHLYRFIMWKSLSAVLFCFILSVVLYSSLTDAQTAQRTVNRFQTCRDVNFCCPGRNNTCYAFGPRRDGNVNESKCFCDDNCRAMNDCCIDHESYCEYQRGQDCVLSTWTEWSKCDSQCGKGIQKRKRHVKESAAHGGKPCGHQRQKRVCYNENCEDIQSVEYSARELREVGRILPAEFGIYRTSEVYNPLKGIRKNLPFFTDLKNEVPTVTAYCGTYKITESSSKCTNTTQENHSWANVLKINAEVCAECQPFAMHKHFGMRCKGHGVPGKVTRWRAIDVPHCSGKWELKTIDRACTCNVHQNKDFIFI</sequence>
<evidence type="ECO:0000259" key="5">
    <source>
        <dbReference type="PROSITE" id="PS50958"/>
    </source>
</evidence>
<feature type="domain" description="SMB" evidence="5">
    <location>
        <begin position="124"/>
        <end position="177"/>
    </location>
</feature>
<dbReference type="Pfam" id="PF25031">
    <property type="entry name" value="SBSPON_C"/>
    <property type="match status" value="1"/>
</dbReference>
<comment type="caution">
    <text evidence="6">The sequence shown here is derived from an EMBL/GenBank/DDBJ whole genome shotgun (WGS) entry which is preliminary data.</text>
</comment>
<dbReference type="SMART" id="SM00209">
    <property type="entry name" value="TSP1"/>
    <property type="match status" value="1"/>
</dbReference>
<protein>
    <recommendedName>
        <fullName evidence="5">SMB domain-containing protein</fullName>
    </recommendedName>
</protein>
<dbReference type="InterPro" id="IPR044004">
    <property type="entry name" value="TSP1_spondin_dom"/>
</dbReference>
<dbReference type="EMBL" id="CAJPWZ010000335">
    <property type="protein sequence ID" value="CAG2190544.1"/>
    <property type="molecule type" value="Genomic_DNA"/>
</dbReference>
<dbReference type="Pfam" id="PF19028">
    <property type="entry name" value="TSP1_spondin"/>
    <property type="match status" value="1"/>
</dbReference>
<dbReference type="PANTHER" id="PTHR20920:SF5">
    <property type="entry name" value="SMB DOMAIN-CONTAINING PROTEIN"/>
    <property type="match status" value="1"/>
</dbReference>
<dbReference type="InterPro" id="IPR039942">
    <property type="entry name" value="SBSPO"/>
</dbReference>
<keyword evidence="4" id="KW-0472">Membrane</keyword>
<dbReference type="Gene3D" id="2.20.100.10">
    <property type="entry name" value="Thrombospondin type-1 (TSP1) repeat"/>
    <property type="match status" value="1"/>
</dbReference>
<evidence type="ECO:0000256" key="3">
    <source>
        <dbReference type="ARBA" id="ARBA00023180"/>
    </source>
</evidence>
<keyword evidence="4" id="KW-1133">Transmembrane helix</keyword>
<feature type="transmembrane region" description="Helical" evidence="4">
    <location>
        <begin position="84"/>
        <end position="106"/>
    </location>
</feature>
<accession>A0A8S3Q1B2</accession>
<dbReference type="InterPro" id="IPR000884">
    <property type="entry name" value="TSP1_rpt"/>
</dbReference>
<keyword evidence="3" id="KW-0325">Glycoprotein</keyword>
<dbReference type="InterPro" id="IPR056801">
    <property type="entry name" value="SBSPON_C"/>
</dbReference>
<dbReference type="SUPFAM" id="SSF82895">
    <property type="entry name" value="TSP-1 type 1 repeat"/>
    <property type="match status" value="1"/>
</dbReference>
<evidence type="ECO:0000256" key="2">
    <source>
        <dbReference type="ARBA" id="ARBA00023157"/>
    </source>
</evidence>
<keyword evidence="2" id="KW-1015">Disulfide bond</keyword>
<dbReference type="InterPro" id="IPR036383">
    <property type="entry name" value="TSP1_rpt_sf"/>
</dbReference>
<name>A0A8S3Q1B2_MYTED</name>
<dbReference type="PANTHER" id="PTHR20920">
    <property type="entry name" value="RPE-SPONDIN"/>
    <property type="match status" value="1"/>
</dbReference>
<dbReference type="AlphaFoldDB" id="A0A8S3Q1B2"/>
<evidence type="ECO:0000313" key="6">
    <source>
        <dbReference type="EMBL" id="CAG2190544.1"/>
    </source>
</evidence>
<dbReference type="PROSITE" id="PS50092">
    <property type="entry name" value="TSP1"/>
    <property type="match status" value="1"/>
</dbReference>
<organism evidence="6 7">
    <name type="scientific">Mytilus edulis</name>
    <name type="common">Blue mussel</name>
    <dbReference type="NCBI Taxonomy" id="6550"/>
    <lineage>
        <taxon>Eukaryota</taxon>
        <taxon>Metazoa</taxon>
        <taxon>Spiralia</taxon>
        <taxon>Lophotrochozoa</taxon>
        <taxon>Mollusca</taxon>
        <taxon>Bivalvia</taxon>
        <taxon>Autobranchia</taxon>
        <taxon>Pteriomorphia</taxon>
        <taxon>Mytilida</taxon>
        <taxon>Mytiloidea</taxon>
        <taxon>Mytilidae</taxon>
        <taxon>Mytilinae</taxon>
        <taxon>Mytilus</taxon>
    </lineage>
</organism>
<evidence type="ECO:0000256" key="1">
    <source>
        <dbReference type="ARBA" id="ARBA00022729"/>
    </source>
</evidence>
<dbReference type="PROSITE" id="PS50958">
    <property type="entry name" value="SMB_2"/>
    <property type="match status" value="1"/>
</dbReference>